<evidence type="ECO:0008006" key="11">
    <source>
        <dbReference type="Google" id="ProtNLM"/>
    </source>
</evidence>
<dbReference type="GO" id="GO:0016020">
    <property type="term" value="C:membrane"/>
    <property type="evidence" value="ECO:0007669"/>
    <property type="project" value="UniProtKB-SubCell"/>
</dbReference>
<feature type="transmembrane region" description="Helical" evidence="8">
    <location>
        <begin position="67"/>
        <end position="85"/>
    </location>
</feature>
<accession>A0A5E4QX95</accession>
<sequence>MLCLGGSLLYAFVTVLQEIMLQTHSCSQYLAMLGLIGGVVSTSQTFFLEFNELSSFYWYELETIVQFGSYCGVQIIFQILQSLLLRDAGAIILHLSFLSADYFTLIAGMFLFQFKFHGLYFLSYMLAMIGVFLFCSRPTQRPAIAVLPQ</sequence>
<keyword evidence="10" id="KW-1185">Reference proteome</keyword>
<comment type="subcellular location">
    <subcellularLocation>
        <location evidence="1">Membrane</location>
        <topology evidence="1">Multi-pass membrane protein</topology>
    </subcellularLocation>
</comment>
<proteinExistence type="inferred from homology"/>
<dbReference type="EMBL" id="FZQP02005933">
    <property type="protein sequence ID" value="VVD02266.1"/>
    <property type="molecule type" value="Genomic_DNA"/>
</dbReference>
<dbReference type="Proteomes" id="UP000324832">
    <property type="component" value="Unassembled WGS sequence"/>
</dbReference>
<gene>
    <name evidence="9" type="ORF">LSINAPIS_LOCUS12524</name>
</gene>
<keyword evidence="6 8" id="KW-0472">Membrane</keyword>
<comment type="function">
    <text evidence="7">Putative solute transporter.</text>
</comment>
<dbReference type="InterPro" id="IPR009262">
    <property type="entry name" value="SLC35_F1/F2/F6"/>
</dbReference>
<dbReference type="AlphaFoldDB" id="A0A5E4QX95"/>
<dbReference type="PANTHER" id="PTHR14233:SF4">
    <property type="entry name" value="SOLUTE CARRIER FAMILY 35 MEMBER F2"/>
    <property type="match status" value="1"/>
</dbReference>
<dbReference type="InterPro" id="IPR052221">
    <property type="entry name" value="SLC35F_Transporter"/>
</dbReference>
<dbReference type="PANTHER" id="PTHR14233">
    <property type="entry name" value="DUF914-RELATED"/>
    <property type="match status" value="1"/>
</dbReference>
<feature type="transmembrane region" description="Helical" evidence="8">
    <location>
        <begin position="118"/>
        <end position="135"/>
    </location>
</feature>
<feature type="non-terminal residue" evidence="9">
    <location>
        <position position="149"/>
    </location>
</feature>
<evidence type="ECO:0000256" key="4">
    <source>
        <dbReference type="ARBA" id="ARBA00022692"/>
    </source>
</evidence>
<reference evidence="9 10" key="1">
    <citation type="submission" date="2017-07" db="EMBL/GenBank/DDBJ databases">
        <authorList>
            <person name="Talla V."/>
            <person name="Backstrom N."/>
        </authorList>
    </citation>
    <scope>NUCLEOTIDE SEQUENCE [LARGE SCALE GENOMIC DNA]</scope>
</reference>
<evidence type="ECO:0000313" key="9">
    <source>
        <dbReference type="EMBL" id="VVD02266.1"/>
    </source>
</evidence>
<evidence type="ECO:0000256" key="5">
    <source>
        <dbReference type="ARBA" id="ARBA00022989"/>
    </source>
</evidence>
<keyword evidence="4 8" id="KW-0812">Transmembrane</keyword>
<protein>
    <recommendedName>
        <fullName evidence="11">Solute carrier family 35 member F1</fullName>
    </recommendedName>
</protein>
<evidence type="ECO:0000256" key="2">
    <source>
        <dbReference type="ARBA" id="ARBA00007863"/>
    </source>
</evidence>
<dbReference type="GO" id="GO:0022857">
    <property type="term" value="F:transmembrane transporter activity"/>
    <property type="evidence" value="ECO:0007669"/>
    <property type="project" value="InterPro"/>
</dbReference>
<dbReference type="Pfam" id="PF06027">
    <property type="entry name" value="SLC35F"/>
    <property type="match status" value="1"/>
</dbReference>
<evidence type="ECO:0000256" key="1">
    <source>
        <dbReference type="ARBA" id="ARBA00004141"/>
    </source>
</evidence>
<evidence type="ECO:0000313" key="10">
    <source>
        <dbReference type="Proteomes" id="UP000324832"/>
    </source>
</evidence>
<evidence type="ECO:0000256" key="3">
    <source>
        <dbReference type="ARBA" id="ARBA00022448"/>
    </source>
</evidence>
<evidence type="ECO:0000256" key="6">
    <source>
        <dbReference type="ARBA" id="ARBA00023136"/>
    </source>
</evidence>
<keyword evidence="3" id="KW-0813">Transport</keyword>
<evidence type="ECO:0000256" key="8">
    <source>
        <dbReference type="SAM" id="Phobius"/>
    </source>
</evidence>
<feature type="transmembrane region" description="Helical" evidence="8">
    <location>
        <begin position="92"/>
        <end position="112"/>
    </location>
</feature>
<feature type="transmembrane region" description="Helical" evidence="8">
    <location>
        <begin position="29"/>
        <end position="47"/>
    </location>
</feature>
<organism evidence="9 10">
    <name type="scientific">Leptidea sinapis</name>
    <dbReference type="NCBI Taxonomy" id="189913"/>
    <lineage>
        <taxon>Eukaryota</taxon>
        <taxon>Metazoa</taxon>
        <taxon>Ecdysozoa</taxon>
        <taxon>Arthropoda</taxon>
        <taxon>Hexapoda</taxon>
        <taxon>Insecta</taxon>
        <taxon>Pterygota</taxon>
        <taxon>Neoptera</taxon>
        <taxon>Endopterygota</taxon>
        <taxon>Lepidoptera</taxon>
        <taxon>Glossata</taxon>
        <taxon>Ditrysia</taxon>
        <taxon>Papilionoidea</taxon>
        <taxon>Pieridae</taxon>
        <taxon>Dismorphiinae</taxon>
        <taxon>Leptidea</taxon>
    </lineage>
</organism>
<evidence type="ECO:0000256" key="7">
    <source>
        <dbReference type="ARBA" id="ARBA00037727"/>
    </source>
</evidence>
<comment type="similarity">
    <text evidence="2">Belongs to the SLC35F solute transporter family.</text>
</comment>
<keyword evidence="5 8" id="KW-1133">Transmembrane helix</keyword>
<name>A0A5E4QX95_9NEOP</name>